<accession>A0A3M7PTT4</accession>
<sequence>MKFKYRNFLTITFYHFRHEVAFSCTLTQRQKKKEDIVTCSNQLTRKKRGRKSYLVTKMNKPEIGHNSKSNGQEITINFNIYHCGFWYKNQKQNIKSAKA</sequence>
<evidence type="ECO:0000313" key="2">
    <source>
        <dbReference type="Proteomes" id="UP000276133"/>
    </source>
</evidence>
<dbReference type="EMBL" id="REGN01009026">
    <property type="protein sequence ID" value="RNA02151.1"/>
    <property type="molecule type" value="Genomic_DNA"/>
</dbReference>
<organism evidence="1 2">
    <name type="scientific">Brachionus plicatilis</name>
    <name type="common">Marine rotifer</name>
    <name type="synonym">Brachionus muelleri</name>
    <dbReference type="NCBI Taxonomy" id="10195"/>
    <lineage>
        <taxon>Eukaryota</taxon>
        <taxon>Metazoa</taxon>
        <taxon>Spiralia</taxon>
        <taxon>Gnathifera</taxon>
        <taxon>Rotifera</taxon>
        <taxon>Eurotatoria</taxon>
        <taxon>Monogononta</taxon>
        <taxon>Pseudotrocha</taxon>
        <taxon>Ploima</taxon>
        <taxon>Brachionidae</taxon>
        <taxon>Brachionus</taxon>
    </lineage>
</organism>
<keyword evidence="2" id="KW-1185">Reference proteome</keyword>
<dbReference type="AlphaFoldDB" id="A0A3M7PTT4"/>
<proteinExistence type="predicted"/>
<reference evidence="1 2" key="1">
    <citation type="journal article" date="2018" name="Sci. Rep.">
        <title>Genomic signatures of local adaptation to the degree of environmental predictability in rotifers.</title>
        <authorList>
            <person name="Franch-Gras L."/>
            <person name="Hahn C."/>
            <person name="Garcia-Roger E.M."/>
            <person name="Carmona M.J."/>
            <person name="Serra M."/>
            <person name="Gomez A."/>
        </authorList>
    </citation>
    <scope>NUCLEOTIDE SEQUENCE [LARGE SCALE GENOMIC DNA]</scope>
    <source>
        <strain evidence="1">HYR1</strain>
    </source>
</reference>
<dbReference type="Proteomes" id="UP000276133">
    <property type="component" value="Unassembled WGS sequence"/>
</dbReference>
<name>A0A3M7PTT4_BRAPC</name>
<gene>
    <name evidence="1" type="ORF">BpHYR1_050871</name>
</gene>
<comment type="caution">
    <text evidence="1">The sequence shown here is derived from an EMBL/GenBank/DDBJ whole genome shotgun (WGS) entry which is preliminary data.</text>
</comment>
<evidence type="ECO:0000313" key="1">
    <source>
        <dbReference type="EMBL" id="RNA02151.1"/>
    </source>
</evidence>
<protein>
    <submittedName>
        <fullName evidence="1">Uncharacterized protein</fullName>
    </submittedName>
</protein>